<dbReference type="InterPro" id="IPR045229">
    <property type="entry name" value="TPP_enz"/>
</dbReference>
<dbReference type="Pfam" id="PF02775">
    <property type="entry name" value="TPP_enzyme_C"/>
    <property type="match status" value="1"/>
</dbReference>
<proteinExistence type="inferred from homology"/>
<gene>
    <name evidence="3" type="ORF">POPTR_015G097100</name>
</gene>
<dbReference type="GO" id="GO:0003824">
    <property type="term" value="F:catalytic activity"/>
    <property type="evidence" value="ECO:0007669"/>
    <property type="project" value="InterPro"/>
</dbReference>
<dbReference type="InterPro" id="IPR011766">
    <property type="entry name" value="TPP_enzyme_TPP-bd"/>
</dbReference>
<dbReference type="InParanoid" id="B9IFC4"/>
<evidence type="ECO:0000313" key="4">
    <source>
        <dbReference type="Proteomes" id="UP000006729"/>
    </source>
</evidence>
<sequence length="181" mass="19977">MIVRIDMDSAEIGNNKQLIYQHGEELNEQKVKYPLTLNTSGEEILLQYAIQGELGAMGAAIANSDVYIWMVMKSSNECSGVGDFVENIPDLFYKAHRACPSLGDPLKESEILSDMWKFAEACGIPASHVTRKDDVRAAIQKILDTPGPCLLDVMVPHQEPVFPMMPSGGVFDDILTEADME</sequence>
<dbReference type="SUPFAM" id="SSF52518">
    <property type="entry name" value="Thiamin diphosphate-binding fold (THDP-binding)"/>
    <property type="match status" value="1"/>
</dbReference>
<dbReference type="InterPro" id="IPR029061">
    <property type="entry name" value="THDP-binding"/>
</dbReference>
<dbReference type="Proteomes" id="UP000006729">
    <property type="component" value="Chromosome 15"/>
</dbReference>
<evidence type="ECO:0000256" key="1">
    <source>
        <dbReference type="ARBA" id="ARBA00007812"/>
    </source>
</evidence>
<dbReference type="HOGENOM" id="CLU_1491456_0_0_1"/>
<evidence type="ECO:0000313" key="3">
    <source>
        <dbReference type="EMBL" id="PNT01346.1"/>
    </source>
</evidence>
<evidence type="ECO:0000259" key="2">
    <source>
        <dbReference type="Pfam" id="PF02775"/>
    </source>
</evidence>
<dbReference type="PANTHER" id="PTHR18968:SF13">
    <property type="entry name" value="ACETOLACTATE SYNTHASE CATALYTIC SUBUNIT, MITOCHONDRIAL"/>
    <property type="match status" value="1"/>
</dbReference>
<dbReference type="PANTHER" id="PTHR18968">
    <property type="entry name" value="THIAMINE PYROPHOSPHATE ENZYMES"/>
    <property type="match status" value="1"/>
</dbReference>
<dbReference type="GO" id="GO:0030976">
    <property type="term" value="F:thiamine pyrophosphate binding"/>
    <property type="evidence" value="ECO:0007669"/>
    <property type="project" value="InterPro"/>
</dbReference>
<comment type="similarity">
    <text evidence="1">Belongs to the TPP enzyme family.</text>
</comment>
<dbReference type="GO" id="GO:0019752">
    <property type="term" value="P:carboxylic acid metabolic process"/>
    <property type="evidence" value="ECO:0007669"/>
    <property type="project" value="UniProtKB-ARBA"/>
</dbReference>
<keyword evidence="4" id="KW-1185">Reference proteome</keyword>
<feature type="domain" description="Thiamine pyrophosphate enzyme TPP-binding" evidence="2">
    <location>
        <begin position="113"/>
        <end position="153"/>
    </location>
</feature>
<dbReference type="eggNOG" id="KOG4166">
    <property type="taxonomic scope" value="Eukaryota"/>
</dbReference>
<protein>
    <recommendedName>
        <fullName evidence="2">Thiamine pyrophosphate enzyme TPP-binding domain-containing protein</fullName>
    </recommendedName>
</protein>
<dbReference type="STRING" id="3694.B9IFC4"/>
<dbReference type="AlphaFoldDB" id="B9IFC4"/>
<accession>B9IFC4</accession>
<organism evidence="3 4">
    <name type="scientific">Populus trichocarpa</name>
    <name type="common">Western balsam poplar</name>
    <name type="synonym">Populus balsamifera subsp. trichocarpa</name>
    <dbReference type="NCBI Taxonomy" id="3694"/>
    <lineage>
        <taxon>Eukaryota</taxon>
        <taxon>Viridiplantae</taxon>
        <taxon>Streptophyta</taxon>
        <taxon>Embryophyta</taxon>
        <taxon>Tracheophyta</taxon>
        <taxon>Spermatophyta</taxon>
        <taxon>Magnoliopsida</taxon>
        <taxon>eudicotyledons</taxon>
        <taxon>Gunneridae</taxon>
        <taxon>Pentapetalae</taxon>
        <taxon>rosids</taxon>
        <taxon>fabids</taxon>
        <taxon>Malpighiales</taxon>
        <taxon>Salicaceae</taxon>
        <taxon>Saliceae</taxon>
        <taxon>Populus</taxon>
    </lineage>
</organism>
<dbReference type="EMBL" id="CM009304">
    <property type="protein sequence ID" value="PNT01346.1"/>
    <property type="molecule type" value="Genomic_DNA"/>
</dbReference>
<name>B9IFC4_POPTR</name>
<reference evidence="3 4" key="1">
    <citation type="journal article" date="2006" name="Science">
        <title>The genome of black cottonwood, Populus trichocarpa (Torr. &amp; Gray).</title>
        <authorList>
            <person name="Tuskan G.A."/>
            <person name="Difazio S."/>
            <person name="Jansson S."/>
            <person name="Bohlmann J."/>
            <person name="Grigoriev I."/>
            <person name="Hellsten U."/>
            <person name="Putnam N."/>
            <person name="Ralph S."/>
            <person name="Rombauts S."/>
            <person name="Salamov A."/>
            <person name="Schein J."/>
            <person name="Sterck L."/>
            <person name="Aerts A."/>
            <person name="Bhalerao R.R."/>
            <person name="Bhalerao R.P."/>
            <person name="Blaudez D."/>
            <person name="Boerjan W."/>
            <person name="Brun A."/>
            <person name="Brunner A."/>
            <person name="Busov V."/>
            <person name="Campbell M."/>
            <person name="Carlson J."/>
            <person name="Chalot M."/>
            <person name="Chapman J."/>
            <person name="Chen G.L."/>
            <person name="Cooper D."/>
            <person name="Coutinho P.M."/>
            <person name="Couturier J."/>
            <person name="Covert S."/>
            <person name="Cronk Q."/>
            <person name="Cunningham R."/>
            <person name="Davis J."/>
            <person name="Degroeve S."/>
            <person name="Dejardin A."/>
            <person name="Depamphilis C."/>
            <person name="Detter J."/>
            <person name="Dirks B."/>
            <person name="Dubchak I."/>
            <person name="Duplessis S."/>
            <person name="Ehlting J."/>
            <person name="Ellis B."/>
            <person name="Gendler K."/>
            <person name="Goodstein D."/>
            <person name="Gribskov M."/>
            <person name="Grimwood J."/>
            <person name="Groover A."/>
            <person name="Gunter L."/>
            <person name="Hamberger B."/>
            <person name="Heinze B."/>
            <person name="Helariutta Y."/>
            <person name="Henrissat B."/>
            <person name="Holligan D."/>
            <person name="Holt R."/>
            <person name="Huang W."/>
            <person name="Islam-Faridi N."/>
            <person name="Jones S."/>
            <person name="Jones-Rhoades M."/>
            <person name="Jorgensen R."/>
            <person name="Joshi C."/>
            <person name="Kangasjarvi J."/>
            <person name="Karlsson J."/>
            <person name="Kelleher C."/>
            <person name="Kirkpatrick R."/>
            <person name="Kirst M."/>
            <person name="Kohler A."/>
            <person name="Kalluri U."/>
            <person name="Larimer F."/>
            <person name="Leebens-Mack J."/>
            <person name="Leple J.C."/>
            <person name="Locascio P."/>
            <person name="Lou Y."/>
            <person name="Lucas S."/>
            <person name="Martin F."/>
            <person name="Montanini B."/>
            <person name="Napoli C."/>
            <person name="Nelson D.R."/>
            <person name="Nelson C."/>
            <person name="Nieminen K."/>
            <person name="Nilsson O."/>
            <person name="Pereda V."/>
            <person name="Peter G."/>
            <person name="Philippe R."/>
            <person name="Pilate G."/>
            <person name="Poliakov A."/>
            <person name="Razumovskaya J."/>
            <person name="Richardson P."/>
            <person name="Rinaldi C."/>
            <person name="Ritland K."/>
            <person name="Rouze P."/>
            <person name="Ryaboy D."/>
            <person name="Schmutz J."/>
            <person name="Schrader J."/>
            <person name="Segerman B."/>
            <person name="Shin H."/>
            <person name="Siddiqui A."/>
            <person name="Sterky F."/>
            <person name="Terry A."/>
            <person name="Tsai C.J."/>
            <person name="Uberbacher E."/>
            <person name="Unneberg P."/>
            <person name="Vahala J."/>
            <person name="Wall K."/>
            <person name="Wessler S."/>
            <person name="Yang G."/>
            <person name="Yin T."/>
            <person name="Douglas C."/>
            <person name="Marra M."/>
            <person name="Sandberg G."/>
            <person name="Van de Peer Y."/>
            <person name="Rokhsar D."/>
        </authorList>
    </citation>
    <scope>NUCLEOTIDE SEQUENCE [LARGE SCALE GENOMIC DNA]</scope>
    <source>
        <strain evidence="4">cv. Nisqually</strain>
    </source>
</reference>
<dbReference type="Gene3D" id="3.40.50.970">
    <property type="match status" value="1"/>
</dbReference>